<sequence>LWKLKIPSKISVFAWRLIRDRLPTKTNLRRRQVKINDIQCPFCSNMKEDAAHLFLHCSKILPIWWESLSWVNILGAFLQNPRQHFLQHVTGLADGIRANRWKCWWLALTLTIWQQRNKILFSNDNKLLDDATFLLWTWLRNLEKDFVIHFNQWSSN</sequence>
<dbReference type="AlphaFoldDB" id="A0A0B2P9T0"/>
<feature type="non-terminal residue" evidence="2">
    <location>
        <position position="1"/>
    </location>
</feature>
<gene>
    <name evidence="2" type="ORF">glysoja_042389</name>
</gene>
<dbReference type="Pfam" id="PF13966">
    <property type="entry name" value="zf-RVT"/>
    <property type="match status" value="1"/>
</dbReference>
<dbReference type="Proteomes" id="UP000053555">
    <property type="component" value="Unassembled WGS sequence"/>
</dbReference>
<name>A0A0B2P9T0_GLYSO</name>
<organism evidence="2">
    <name type="scientific">Glycine soja</name>
    <name type="common">Wild soybean</name>
    <dbReference type="NCBI Taxonomy" id="3848"/>
    <lineage>
        <taxon>Eukaryota</taxon>
        <taxon>Viridiplantae</taxon>
        <taxon>Streptophyta</taxon>
        <taxon>Embryophyta</taxon>
        <taxon>Tracheophyta</taxon>
        <taxon>Spermatophyta</taxon>
        <taxon>Magnoliopsida</taxon>
        <taxon>eudicotyledons</taxon>
        <taxon>Gunneridae</taxon>
        <taxon>Pentapetalae</taxon>
        <taxon>rosids</taxon>
        <taxon>fabids</taxon>
        <taxon>Fabales</taxon>
        <taxon>Fabaceae</taxon>
        <taxon>Papilionoideae</taxon>
        <taxon>50 kb inversion clade</taxon>
        <taxon>NPAAA clade</taxon>
        <taxon>indigoferoid/millettioid clade</taxon>
        <taxon>Phaseoleae</taxon>
        <taxon>Glycine</taxon>
        <taxon>Glycine subgen. Soja</taxon>
    </lineage>
</organism>
<protein>
    <recommendedName>
        <fullName evidence="1">Reverse transcriptase zinc-binding domain-containing protein</fullName>
    </recommendedName>
</protein>
<evidence type="ECO:0000259" key="1">
    <source>
        <dbReference type="Pfam" id="PF13966"/>
    </source>
</evidence>
<dbReference type="InterPro" id="IPR026960">
    <property type="entry name" value="RVT-Znf"/>
</dbReference>
<evidence type="ECO:0000313" key="2">
    <source>
        <dbReference type="EMBL" id="KHN06120.1"/>
    </source>
</evidence>
<dbReference type="EMBL" id="KN667692">
    <property type="protein sequence ID" value="KHN06120.1"/>
    <property type="molecule type" value="Genomic_DNA"/>
</dbReference>
<feature type="domain" description="Reverse transcriptase zinc-binding" evidence="1">
    <location>
        <begin position="1"/>
        <end position="64"/>
    </location>
</feature>
<accession>A0A0B2P9T0</accession>
<reference evidence="2" key="1">
    <citation type="submission" date="2014-07" db="EMBL/GenBank/DDBJ databases">
        <title>Identification of a novel salt tolerance gene in wild soybean by whole-genome sequencing.</title>
        <authorList>
            <person name="Lam H.-M."/>
            <person name="Qi X."/>
            <person name="Li M.-W."/>
            <person name="Liu X."/>
            <person name="Xie M."/>
            <person name="Ni M."/>
            <person name="Xu X."/>
        </authorList>
    </citation>
    <scope>NUCLEOTIDE SEQUENCE [LARGE SCALE GENOMIC DNA]</scope>
    <source>
        <tissue evidence="2">Root</tissue>
    </source>
</reference>
<feature type="non-terminal residue" evidence="2">
    <location>
        <position position="156"/>
    </location>
</feature>
<proteinExistence type="predicted"/>